<organism evidence="1 2">
    <name type="scientific">Trichinella spiralis</name>
    <name type="common">Trichina worm</name>
    <dbReference type="NCBI Taxonomy" id="6334"/>
    <lineage>
        <taxon>Eukaryota</taxon>
        <taxon>Metazoa</taxon>
        <taxon>Ecdysozoa</taxon>
        <taxon>Nematoda</taxon>
        <taxon>Enoplea</taxon>
        <taxon>Dorylaimia</taxon>
        <taxon>Trichinellida</taxon>
        <taxon>Trichinellidae</taxon>
        <taxon>Trichinella</taxon>
    </lineage>
</organism>
<evidence type="ECO:0000313" key="1">
    <source>
        <dbReference type="EMBL" id="KAL1244569.1"/>
    </source>
</evidence>
<gene>
    <name evidence="1" type="ORF">TSPI_06267</name>
</gene>
<keyword evidence="1" id="KW-0378">Hydrolase</keyword>
<comment type="caution">
    <text evidence="1">The sequence shown here is derived from an EMBL/GenBank/DDBJ whole genome shotgun (WGS) entry which is preliminary data.</text>
</comment>
<protein>
    <submittedName>
        <fullName evidence="1">Aspartic protease</fullName>
    </submittedName>
</protein>
<dbReference type="EMBL" id="JBEUSY010000132">
    <property type="protein sequence ID" value="KAL1244569.1"/>
    <property type="molecule type" value="Genomic_DNA"/>
</dbReference>
<dbReference type="GO" id="GO:0008233">
    <property type="term" value="F:peptidase activity"/>
    <property type="evidence" value="ECO:0007669"/>
    <property type="project" value="UniProtKB-KW"/>
</dbReference>
<evidence type="ECO:0000313" key="2">
    <source>
        <dbReference type="Proteomes" id="UP001558632"/>
    </source>
</evidence>
<name>A0ABR3KYA5_TRISP</name>
<reference evidence="1 2" key="1">
    <citation type="submission" date="2024-07" db="EMBL/GenBank/DDBJ databases">
        <title>Enhanced genomic and transcriptomic resources for Trichinella pseudospiralis and T. spiralis underpin the discovery of pronounced molecular differences between stages and species.</title>
        <authorList>
            <person name="Pasi K.K."/>
            <person name="La Rosa G."/>
            <person name="Gomez-Morales M.A."/>
            <person name="Tosini F."/>
            <person name="Sumanam S."/>
            <person name="Young N.D."/>
            <person name="Chang B.C."/>
            <person name="Robin G.B."/>
        </authorList>
    </citation>
    <scope>NUCLEOTIDE SEQUENCE [LARGE SCALE GENOMIC DNA]</scope>
    <source>
        <strain evidence="1">ISS534</strain>
    </source>
</reference>
<dbReference type="GO" id="GO:0006508">
    <property type="term" value="P:proteolysis"/>
    <property type="evidence" value="ECO:0007669"/>
    <property type="project" value="UniProtKB-KW"/>
</dbReference>
<proteinExistence type="predicted"/>
<keyword evidence="1" id="KW-0645">Protease</keyword>
<accession>A0ABR3KYA5</accession>
<keyword evidence="2" id="KW-1185">Reference proteome</keyword>
<sequence>MLRFCLKKCLATFTTERYKYLKNASGRNNQHRTSARGETRSKFAKYQSSFRRFDTTDNNGERYGITGKRNYW</sequence>
<dbReference type="Proteomes" id="UP001558632">
    <property type="component" value="Unassembled WGS sequence"/>
</dbReference>